<comment type="similarity">
    <text evidence="9">Belongs to the Sph1/Sph2 family.</text>
</comment>
<feature type="compositionally biased region" description="Polar residues" evidence="11">
    <location>
        <begin position="867"/>
        <end position="876"/>
    </location>
</feature>
<feature type="compositionally biased region" description="Basic and acidic residues" evidence="11">
    <location>
        <begin position="364"/>
        <end position="386"/>
    </location>
</feature>
<feature type="region of interest" description="Disordered" evidence="11">
    <location>
        <begin position="257"/>
        <end position="306"/>
    </location>
</feature>
<feature type="region of interest" description="Disordered" evidence="11">
    <location>
        <begin position="341"/>
        <end position="408"/>
    </location>
</feature>
<dbReference type="SUPFAM" id="SSF57997">
    <property type="entry name" value="Tropomyosin"/>
    <property type="match status" value="1"/>
</dbReference>
<dbReference type="Proteomes" id="UP000236584">
    <property type="component" value="Plasmid unnamed4"/>
</dbReference>
<dbReference type="Gene3D" id="3.40.50.300">
    <property type="entry name" value="P-loop containing nucleotide triphosphate hydrolases"/>
    <property type="match status" value="2"/>
</dbReference>
<keyword evidence="6" id="KW-0067">ATP-binding</keyword>
<feature type="binding site" evidence="10">
    <location>
        <position position="456"/>
    </location>
    <ligand>
        <name>Zn(2+)</name>
        <dbReference type="ChEBI" id="CHEBI:29105"/>
    </ligand>
</feature>
<keyword evidence="5 10" id="KW-0862">Zinc</keyword>
<evidence type="ECO:0000256" key="6">
    <source>
        <dbReference type="ARBA" id="ARBA00022840"/>
    </source>
</evidence>
<protein>
    <recommendedName>
        <fullName evidence="12">Zinc-hook domain-containing protein</fullName>
    </recommendedName>
</protein>
<dbReference type="GO" id="GO:0016887">
    <property type="term" value="F:ATP hydrolysis activity"/>
    <property type="evidence" value="ECO:0007669"/>
    <property type="project" value="InterPro"/>
</dbReference>
<keyword evidence="3" id="KW-0227">DNA damage</keyword>
<feature type="compositionally biased region" description="Basic and acidic residues" evidence="11">
    <location>
        <begin position="673"/>
        <end position="685"/>
    </location>
</feature>
<dbReference type="GO" id="GO:0005524">
    <property type="term" value="F:ATP binding"/>
    <property type="evidence" value="ECO:0007669"/>
    <property type="project" value="UniProtKB-KW"/>
</dbReference>
<gene>
    <name evidence="13" type="ORF">C2R22_24075</name>
</gene>
<evidence type="ECO:0000256" key="11">
    <source>
        <dbReference type="SAM" id="MobiDB-lite"/>
    </source>
</evidence>
<keyword evidence="1 10" id="KW-0479">Metal-binding</keyword>
<evidence type="ECO:0000256" key="4">
    <source>
        <dbReference type="ARBA" id="ARBA00022801"/>
    </source>
</evidence>
<feature type="binding site" evidence="10">
    <location>
        <position position="453"/>
    </location>
    <ligand>
        <name>Zn(2+)</name>
        <dbReference type="ChEBI" id="CHEBI:29105"/>
    </ligand>
</feature>
<accession>A0A2I8VRX9</accession>
<evidence type="ECO:0000256" key="1">
    <source>
        <dbReference type="ARBA" id="ARBA00022723"/>
    </source>
</evidence>
<keyword evidence="2" id="KW-0547">Nucleotide-binding</keyword>
<sequence>MEFTRISLESFKCFVDETIDLTGGVTAMHGANGAGKTTILEACFFALYGADVPDVNLTDVIEKGTDEAVVELWFTHLGEEYYIRRRVREYSSQTTHDVELRTPKATIEGPGDVADAIKSLFRLDANAFLNCAYVRQGEINKLIGASASERQNMIDSLLQLGKLDDYEDRMTITRNGVRSIKDAKAGELKNVEGDIADLVERDLEKQLGRIVAELDGLNDEIDEIDDDIETVTEEQRDATSELEEIEELEERIDDLEQEVGEADEKVGELKDRKEGLESDREAAAERLNELETEAEHKLEDTSVEDLDGDAVEERLEDVMERHGRIDSALVEAQEQVSRFEEAVANARDEASDLDDEASGLEADAEGRRGEARGLEEDLADPRSRLDEVEDEMDEIESSFDESATNRDEVEAFVESKNEQLEAAERRYGEIRDERSGVKKRIEDAEELLEEGLCPECGQEVHGAPSVSNLEDDRKALEELEDDLSEAEDTVEEREEAVRTARDLEQQASRYEELEERRGDLNREIEASEQRIESIRNEVDEFDAEAAAVRERAGFHRAAIPHIEARKERDDRAQEYLKDEAHQLHREWLALEAADGALGEAEQKRDEHERLGERLTDDVEPQIEYWEDERDELEGELDDARAELDPSRVDRLERRREGAARWRDVLERRRERLGDDRTELQSEKGGVENQLEELGRKREQRDALETQVDRLAAAVQQCDDVEQMYRELREDLRTRNVDELERLLNELFDLLYQTDSYEHFELSDSYELTVYEKSGEALDPTDLSGGERALFNLALRCAIYQLLTEGLSGQAPLPPLILDEPTVYLDSQHVNELKSLISRMEELGVDQIIVVSHEDGLLNQVGERVEIQQDSSTNRSHATTESRDLLTSGLEE</sequence>
<name>A0A2I8VRX9_9EURY</name>
<feature type="compositionally biased region" description="Acidic residues" evidence="11">
    <location>
        <begin position="387"/>
        <end position="399"/>
    </location>
</feature>
<keyword evidence="7" id="KW-0175">Coiled coil</keyword>
<dbReference type="InterPro" id="IPR038729">
    <property type="entry name" value="Rad50/SbcC_AAA"/>
</dbReference>
<feature type="region of interest" description="Disordered" evidence="11">
    <location>
        <begin position="598"/>
        <end position="620"/>
    </location>
</feature>
<dbReference type="KEGG" id="srub:C2R22_24075"/>
<dbReference type="AlphaFoldDB" id="A0A2I8VRX9"/>
<feature type="region of interest" description="Disordered" evidence="11">
    <location>
        <begin position="456"/>
        <end position="504"/>
    </location>
</feature>
<feature type="compositionally biased region" description="Basic and acidic residues" evidence="11">
    <location>
        <begin position="262"/>
        <end position="300"/>
    </location>
</feature>
<evidence type="ECO:0000256" key="10">
    <source>
        <dbReference type="PROSITE-ProRule" id="PRU00471"/>
    </source>
</evidence>
<dbReference type="EMBL" id="CP026313">
    <property type="protein sequence ID" value="AUV84614.1"/>
    <property type="molecule type" value="Genomic_DNA"/>
</dbReference>
<dbReference type="Gene3D" id="1.10.287.1490">
    <property type="match status" value="1"/>
</dbReference>
<keyword evidence="8" id="KW-0234">DNA repair</keyword>
<evidence type="ECO:0000313" key="14">
    <source>
        <dbReference type="Proteomes" id="UP000236584"/>
    </source>
</evidence>
<evidence type="ECO:0000256" key="3">
    <source>
        <dbReference type="ARBA" id="ARBA00022763"/>
    </source>
</evidence>
<evidence type="ECO:0000313" key="13">
    <source>
        <dbReference type="EMBL" id="AUV84614.1"/>
    </source>
</evidence>
<reference evidence="13 14" key="1">
    <citation type="submission" date="2018-01" db="EMBL/GenBank/DDBJ databases">
        <title>Complete genome sequence of Salinigranum rubrum GX10T, an extremely halophilic archaeon isolated from a marine solar saltern.</title>
        <authorList>
            <person name="Han S."/>
        </authorList>
    </citation>
    <scope>NUCLEOTIDE SEQUENCE [LARGE SCALE GENOMIC DNA]</scope>
    <source>
        <strain evidence="13 14">GX10</strain>
        <plasmid evidence="14">Plasmid unnamed4</plasmid>
    </source>
</reference>
<evidence type="ECO:0000256" key="2">
    <source>
        <dbReference type="ARBA" id="ARBA00022741"/>
    </source>
</evidence>
<evidence type="ECO:0000256" key="7">
    <source>
        <dbReference type="ARBA" id="ARBA00023054"/>
    </source>
</evidence>
<dbReference type="GO" id="GO:0046872">
    <property type="term" value="F:metal ion binding"/>
    <property type="evidence" value="ECO:0007669"/>
    <property type="project" value="UniProtKB-UniRule"/>
</dbReference>
<dbReference type="InterPro" id="IPR013134">
    <property type="entry name" value="Zn_hook_RAD50"/>
</dbReference>
<geneLocation type="plasmid" evidence="13">
    <name>unnamed4</name>
</geneLocation>
<evidence type="ECO:0000256" key="5">
    <source>
        <dbReference type="ARBA" id="ARBA00022833"/>
    </source>
</evidence>
<feature type="domain" description="Zinc-hook" evidence="12">
    <location>
        <begin position="406"/>
        <end position="505"/>
    </location>
</feature>
<dbReference type="Gene3D" id="1.20.1480.30">
    <property type="entry name" value="Designed four-helix bundle protein"/>
    <property type="match status" value="1"/>
</dbReference>
<feature type="compositionally biased region" description="Basic and acidic residues" evidence="11">
    <location>
        <begin position="341"/>
        <end position="350"/>
    </location>
</feature>
<feature type="compositionally biased region" description="Basic and acidic residues" evidence="11">
    <location>
        <begin position="600"/>
        <end position="616"/>
    </location>
</feature>
<dbReference type="RefSeq" id="WP_103428292.1">
    <property type="nucleotide sequence ID" value="NZ_CP026313.1"/>
</dbReference>
<keyword evidence="14" id="KW-1185">Reference proteome</keyword>
<dbReference type="OrthoDB" id="25344at2157"/>
<evidence type="ECO:0000259" key="12">
    <source>
        <dbReference type="PROSITE" id="PS51131"/>
    </source>
</evidence>
<dbReference type="PANTHER" id="PTHR32114">
    <property type="entry name" value="ABC TRANSPORTER ABCH.3"/>
    <property type="match status" value="1"/>
</dbReference>
<dbReference type="Pfam" id="PF13476">
    <property type="entry name" value="AAA_23"/>
    <property type="match status" value="1"/>
</dbReference>
<feature type="compositionally biased region" description="Basic and acidic residues" evidence="11">
    <location>
        <begin position="495"/>
        <end position="504"/>
    </location>
</feature>
<feature type="compositionally biased region" description="Acidic residues" evidence="11">
    <location>
        <begin position="478"/>
        <end position="494"/>
    </location>
</feature>
<dbReference type="InterPro" id="IPR027417">
    <property type="entry name" value="P-loop_NTPase"/>
</dbReference>
<evidence type="ECO:0000256" key="9">
    <source>
        <dbReference type="ARBA" id="ARBA00049666"/>
    </source>
</evidence>
<evidence type="ECO:0000256" key="8">
    <source>
        <dbReference type="ARBA" id="ARBA00023204"/>
    </source>
</evidence>
<feature type="region of interest" description="Disordered" evidence="11">
    <location>
        <begin position="867"/>
        <end position="891"/>
    </location>
</feature>
<organism evidence="13 14">
    <name type="scientific">Salinigranum rubrum</name>
    <dbReference type="NCBI Taxonomy" id="755307"/>
    <lineage>
        <taxon>Archaea</taxon>
        <taxon>Methanobacteriati</taxon>
        <taxon>Methanobacteriota</taxon>
        <taxon>Stenosarchaea group</taxon>
        <taxon>Halobacteria</taxon>
        <taxon>Halobacteriales</taxon>
        <taxon>Haloferacaceae</taxon>
        <taxon>Salinigranum</taxon>
    </lineage>
</organism>
<keyword evidence="4" id="KW-0378">Hydrolase</keyword>
<dbReference type="GeneID" id="35595241"/>
<dbReference type="GO" id="GO:0006302">
    <property type="term" value="P:double-strand break repair"/>
    <property type="evidence" value="ECO:0007669"/>
    <property type="project" value="InterPro"/>
</dbReference>
<dbReference type="PANTHER" id="PTHR32114:SF2">
    <property type="entry name" value="ABC TRANSPORTER ABCH.3"/>
    <property type="match status" value="1"/>
</dbReference>
<proteinExistence type="inferred from homology"/>
<dbReference type="SUPFAM" id="SSF52540">
    <property type="entry name" value="P-loop containing nucleoside triphosphate hydrolases"/>
    <property type="match status" value="2"/>
</dbReference>
<keyword evidence="13" id="KW-0614">Plasmid</keyword>
<dbReference type="PROSITE" id="PS51131">
    <property type="entry name" value="ZN_HOOK"/>
    <property type="match status" value="1"/>
</dbReference>
<feature type="region of interest" description="Disordered" evidence="11">
    <location>
        <begin position="673"/>
        <end position="694"/>
    </location>
</feature>